<dbReference type="InterPro" id="IPR000515">
    <property type="entry name" value="MetI-like"/>
</dbReference>
<comment type="caution">
    <text evidence="10">The sequence shown here is derived from an EMBL/GenBank/DDBJ whole genome shotgun (WGS) entry which is preliminary data.</text>
</comment>
<dbReference type="PANTHER" id="PTHR43227">
    <property type="entry name" value="BLL4140 PROTEIN"/>
    <property type="match status" value="1"/>
</dbReference>
<dbReference type="CDD" id="cd06261">
    <property type="entry name" value="TM_PBP2"/>
    <property type="match status" value="1"/>
</dbReference>
<evidence type="ECO:0000256" key="1">
    <source>
        <dbReference type="ARBA" id="ARBA00004651"/>
    </source>
</evidence>
<feature type="transmembrane region" description="Helical" evidence="8">
    <location>
        <begin position="208"/>
        <end position="229"/>
    </location>
</feature>
<dbReference type="SUPFAM" id="SSF161098">
    <property type="entry name" value="MetI-like"/>
    <property type="match status" value="1"/>
</dbReference>
<keyword evidence="5 8" id="KW-0812">Transmembrane</keyword>
<keyword evidence="7 8" id="KW-0472">Membrane</keyword>
<feature type="transmembrane region" description="Helical" evidence="8">
    <location>
        <begin position="111"/>
        <end position="131"/>
    </location>
</feature>
<dbReference type="Proteomes" id="UP000558284">
    <property type="component" value="Unassembled WGS sequence"/>
</dbReference>
<dbReference type="PROSITE" id="PS50928">
    <property type="entry name" value="ABC_TM1"/>
    <property type="match status" value="1"/>
</dbReference>
<comment type="similarity">
    <text evidence="2 8">Belongs to the binding-protein-dependent transport system permease family.</text>
</comment>
<dbReference type="GO" id="GO:0055085">
    <property type="term" value="P:transmembrane transport"/>
    <property type="evidence" value="ECO:0007669"/>
    <property type="project" value="InterPro"/>
</dbReference>
<dbReference type="Pfam" id="PF00528">
    <property type="entry name" value="BPD_transp_1"/>
    <property type="match status" value="1"/>
</dbReference>
<dbReference type="EMBL" id="JACDTY010000004">
    <property type="protein sequence ID" value="MBA1140925.1"/>
    <property type="molecule type" value="Genomic_DNA"/>
</dbReference>
<keyword evidence="6 8" id="KW-1133">Transmembrane helix</keyword>
<dbReference type="Gene3D" id="1.10.3720.10">
    <property type="entry name" value="MetI-like"/>
    <property type="match status" value="1"/>
</dbReference>
<feature type="transmembrane region" description="Helical" evidence="8">
    <location>
        <begin position="151"/>
        <end position="177"/>
    </location>
</feature>
<dbReference type="PANTHER" id="PTHR43227:SF8">
    <property type="entry name" value="DIACETYLCHITOBIOSE UPTAKE SYSTEM PERMEASE PROTEIN DASB"/>
    <property type="match status" value="1"/>
</dbReference>
<evidence type="ECO:0000256" key="3">
    <source>
        <dbReference type="ARBA" id="ARBA00022448"/>
    </source>
</evidence>
<feature type="domain" description="ABC transmembrane type-1" evidence="9">
    <location>
        <begin position="72"/>
        <end position="282"/>
    </location>
</feature>
<dbReference type="InterPro" id="IPR035906">
    <property type="entry name" value="MetI-like_sf"/>
</dbReference>
<dbReference type="GO" id="GO:0005886">
    <property type="term" value="C:plasma membrane"/>
    <property type="evidence" value="ECO:0007669"/>
    <property type="project" value="UniProtKB-SubCell"/>
</dbReference>
<accession>A0A838B3G4</accession>
<comment type="subcellular location">
    <subcellularLocation>
        <location evidence="1 8">Cell membrane</location>
        <topology evidence="1 8">Multi-pass membrane protein</topology>
    </subcellularLocation>
</comment>
<feature type="transmembrane region" description="Helical" evidence="8">
    <location>
        <begin position="263"/>
        <end position="285"/>
    </location>
</feature>
<evidence type="ECO:0000313" key="11">
    <source>
        <dbReference type="Proteomes" id="UP000558284"/>
    </source>
</evidence>
<feature type="transmembrane region" description="Helical" evidence="8">
    <location>
        <begin position="78"/>
        <end position="99"/>
    </location>
</feature>
<feature type="transmembrane region" description="Helical" evidence="8">
    <location>
        <begin position="12"/>
        <end position="39"/>
    </location>
</feature>
<organism evidence="10 11">
    <name type="scientific">Mesorhizobium neociceri</name>
    <dbReference type="NCBI Taxonomy" id="1307853"/>
    <lineage>
        <taxon>Bacteria</taxon>
        <taxon>Pseudomonadati</taxon>
        <taxon>Pseudomonadota</taxon>
        <taxon>Alphaproteobacteria</taxon>
        <taxon>Hyphomicrobiales</taxon>
        <taxon>Phyllobacteriaceae</taxon>
        <taxon>Mesorhizobium</taxon>
    </lineage>
</organism>
<evidence type="ECO:0000256" key="8">
    <source>
        <dbReference type="RuleBase" id="RU363032"/>
    </source>
</evidence>
<evidence type="ECO:0000256" key="6">
    <source>
        <dbReference type="ARBA" id="ARBA00022989"/>
    </source>
</evidence>
<keyword evidence="4" id="KW-1003">Cell membrane</keyword>
<evidence type="ECO:0000259" key="9">
    <source>
        <dbReference type="PROSITE" id="PS50928"/>
    </source>
</evidence>
<dbReference type="InterPro" id="IPR050809">
    <property type="entry name" value="UgpAE/MalFG_permease"/>
</dbReference>
<keyword evidence="3 8" id="KW-0813">Transport</keyword>
<protein>
    <submittedName>
        <fullName evidence="10">Sugar ABC transporter permease</fullName>
    </submittedName>
</protein>
<proteinExistence type="inferred from homology"/>
<gene>
    <name evidence="10" type="ORF">H0241_11740</name>
</gene>
<evidence type="ECO:0000256" key="5">
    <source>
        <dbReference type="ARBA" id="ARBA00022692"/>
    </source>
</evidence>
<evidence type="ECO:0000313" key="10">
    <source>
        <dbReference type="EMBL" id="MBA1140925.1"/>
    </source>
</evidence>
<evidence type="ECO:0000256" key="4">
    <source>
        <dbReference type="ARBA" id="ARBA00022475"/>
    </source>
</evidence>
<name>A0A838B3G4_9HYPH</name>
<sequence>MISPAAAYRNLLLFVLPALAVYLVFAVLPLATSIVMSFFQTSGASGDVFVGLANYERLFTHPTISARFWNALLNNMQYFAIHLIVEVPMGLLLAALLTSGKLARSEGIYRTLLFIPATLSVVIVGFVWRLIINPLWGLVGFPLLGTESTALTTISLMSVWQYFGIPMVFLYSALLAVPNELVEAANIDGAGGWTTFWKIKFPLIAPQFGLIAILTYIWTFNGFDLVFALNGSAPGPNYSTDILGTYFYRTFFGSSGQLADLDLGSAVATVIFLTVLLVTAAYFWLIQRRLKSYSV</sequence>
<evidence type="ECO:0000256" key="2">
    <source>
        <dbReference type="ARBA" id="ARBA00009306"/>
    </source>
</evidence>
<keyword evidence="11" id="KW-1185">Reference proteome</keyword>
<dbReference type="AlphaFoldDB" id="A0A838B3G4"/>
<reference evidence="10 11" key="1">
    <citation type="submission" date="2020-07" db="EMBL/GenBank/DDBJ databases">
        <title>Definition of the novel symbiovar canariense within Mesorhizobium novociceri, a new species of genus Mesorhizobium nodulating Cicer canariense in the Caldera de Taburiente National Park (La Palma, Canary Islands).</title>
        <authorList>
            <person name="Leon-Barrios M."/>
            <person name="Perez-Yepez J."/>
            <person name="Flores-Felix J.D."/>
            <person name="Ramirez-Baena M.H."/>
            <person name="Pulido-Suarez L."/>
            <person name="Igual J.M."/>
            <person name="Velazquez E."/>
            <person name="Peix A."/>
        </authorList>
    </citation>
    <scope>NUCLEOTIDE SEQUENCE [LARGE SCALE GENOMIC DNA]</scope>
    <source>
        <strain evidence="10 11">CCANP35</strain>
    </source>
</reference>
<evidence type="ECO:0000256" key="7">
    <source>
        <dbReference type="ARBA" id="ARBA00023136"/>
    </source>
</evidence>